<dbReference type="PANTHER" id="PTHR48475:SF1">
    <property type="entry name" value="RNASE H TYPE-1 DOMAIN-CONTAINING PROTEIN"/>
    <property type="match status" value="1"/>
</dbReference>
<dbReference type="CDD" id="cd01647">
    <property type="entry name" value="RT_LTR"/>
    <property type="match status" value="1"/>
</dbReference>
<name>A0A2N9HP74_FAGSY</name>
<dbReference type="Gene3D" id="3.30.70.270">
    <property type="match status" value="2"/>
</dbReference>
<dbReference type="GO" id="GO:0015074">
    <property type="term" value="P:DNA integration"/>
    <property type="evidence" value="ECO:0007669"/>
    <property type="project" value="InterPro"/>
</dbReference>
<dbReference type="Gene3D" id="3.30.420.10">
    <property type="entry name" value="Ribonuclease H-like superfamily/Ribonuclease H"/>
    <property type="match status" value="2"/>
</dbReference>
<reference evidence="2" key="1">
    <citation type="submission" date="2018-02" db="EMBL/GenBank/DDBJ databases">
        <authorList>
            <person name="Cohen D.B."/>
            <person name="Kent A.D."/>
        </authorList>
    </citation>
    <scope>NUCLEOTIDE SEQUENCE</scope>
</reference>
<gene>
    <name evidence="2" type="ORF">FSB_LOCUS41944</name>
</gene>
<dbReference type="InterPro" id="IPR043128">
    <property type="entry name" value="Rev_trsase/Diguanyl_cyclase"/>
</dbReference>
<proteinExistence type="predicted"/>
<sequence>MTELLSPEPAASSTRRSHLSVVVRLATSPHRHQSHFRSPVAPPRYVSLTLTDSLSLFDSFSFSDLILFIPSIVHQKLKLPWKGGVLTILGDGEISAPMYDIKGRNDVQLRDFEVMKTLSIVIASIMKKMGYKSNMGLGKFNQRIKKLPEVYTQNAKCKYGLGYKKEIGVMPRNKYTLNGNFIKPREEFPYCGFLELREDRPGLNGWSKIKEEVIKQLKAGFIKAVNQTGWMANVVPIPKKDGKVRMCMDFRDPYKACSKENFPLPHIDVLVNNTAGSALMLKNAGATYQRMATALLHDMMHKKVEVYVDDMIVKSATRGEHITNLRKFFERIKKYKLRLYPNKCTFRVTTGKLLGHMGEPKEWTEDSQKAFKAVKEYLSNPPVLAPVKPGKPLNLMDPLKYLFEKPALTEKLSRCLILLAEFDLTYVAKNTIKGKIIAEHCTGHPVGEDSINDDFPDEDVLNIDENTTWKMHFDEASNQHGYGVKVLLIAPNGVHIPLSVKLNFVATNNVAEYETCIVGLVALLAIDVKEVEIYRDFALVLAQAQRIWKTKEEHLKPYQAYLKKVCQKFTKIEYTYIPRSHNQFMDALAMLASLELYNMTSPLPFSVWGIDTIGKITPKAMNEHEFILVAIDYFTKWVEATSFLVLKDKHVARFIKCNIICRYGVSHEIISDNGMHFEDEVQRILLEYGVKHHKSSPYRPQTNGAVESTNKNVKVILEKTIERYRDCADKLPFTLWGYRTSIWTCTGMTSYSLVYGMEAVLPAEMEAESLRIILDSYPRSGVGEIPIRVVSSYR</sequence>
<dbReference type="GO" id="GO:0004523">
    <property type="term" value="F:RNA-DNA hybrid ribonuclease activity"/>
    <property type="evidence" value="ECO:0007669"/>
    <property type="project" value="InterPro"/>
</dbReference>
<dbReference type="InterPro" id="IPR000477">
    <property type="entry name" value="RT_dom"/>
</dbReference>
<dbReference type="EMBL" id="OIVN01003871">
    <property type="protein sequence ID" value="SPD14062.1"/>
    <property type="molecule type" value="Genomic_DNA"/>
</dbReference>
<dbReference type="InterPro" id="IPR002156">
    <property type="entry name" value="RNaseH_domain"/>
</dbReference>
<dbReference type="InterPro" id="IPR043502">
    <property type="entry name" value="DNA/RNA_pol_sf"/>
</dbReference>
<dbReference type="SUPFAM" id="SSF56672">
    <property type="entry name" value="DNA/RNA polymerases"/>
    <property type="match status" value="1"/>
</dbReference>
<protein>
    <recommendedName>
        <fullName evidence="1">Integrase catalytic domain-containing protein</fullName>
    </recommendedName>
</protein>
<dbReference type="Gene3D" id="3.10.10.10">
    <property type="entry name" value="HIV Type 1 Reverse Transcriptase, subunit A, domain 1"/>
    <property type="match status" value="1"/>
</dbReference>
<dbReference type="Pfam" id="PF13456">
    <property type="entry name" value="RVT_3"/>
    <property type="match status" value="1"/>
</dbReference>
<evidence type="ECO:0000259" key="1">
    <source>
        <dbReference type="PROSITE" id="PS50994"/>
    </source>
</evidence>
<dbReference type="InterPro" id="IPR000467">
    <property type="entry name" value="G_patch_dom"/>
</dbReference>
<dbReference type="GO" id="GO:0003676">
    <property type="term" value="F:nucleic acid binding"/>
    <property type="evidence" value="ECO:0007669"/>
    <property type="project" value="InterPro"/>
</dbReference>
<dbReference type="Pfam" id="PF01585">
    <property type="entry name" value="G-patch"/>
    <property type="match status" value="1"/>
</dbReference>
<dbReference type="InterPro" id="IPR012337">
    <property type="entry name" value="RNaseH-like_sf"/>
</dbReference>
<dbReference type="PROSITE" id="PS50994">
    <property type="entry name" value="INTEGRASE"/>
    <property type="match status" value="1"/>
</dbReference>
<dbReference type="SUPFAM" id="SSF53098">
    <property type="entry name" value="Ribonuclease H-like"/>
    <property type="match status" value="2"/>
</dbReference>
<organism evidence="2">
    <name type="scientific">Fagus sylvatica</name>
    <name type="common">Beechnut</name>
    <dbReference type="NCBI Taxonomy" id="28930"/>
    <lineage>
        <taxon>Eukaryota</taxon>
        <taxon>Viridiplantae</taxon>
        <taxon>Streptophyta</taxon>
        <taxon>Embryophyta</taxon>
        <taxon>Tracheophyta</taxon>
        <taxon>Spermatophyta</taxon>
        <taxon>Magnoliopsida</taxon>
        <taxon>eudicotyledons</taxon>
        <taxon>Gunneridae</taxon>
        <taxon>Pentapetalae</taxon>
        <taxon>rosids</taxon>
        <taxon>fabids</taxon>
        <taxon>Fagales</taxon>
        <taxon>Fagaceae</taxon>
        <taxon>Fagus</taxon>
    </lineage>
</organism>
<evidence type="ECO:0000313" key="2">
    <source>
        <dbReference type="EMBL" id="SPD14062.1"/>
    </source>
</evidence>
<dbReference type="CDD" id="cd09279">
    <property type="entry name" value="RNase_HI_like"/>
    <property type="match status" value="1"/>
</dbReference>
<dbReference type="InterPro" id="IPR036397">
    <property type="entry name" value="RNaseH_sf"/>
</dbReference>
<dbReference type="PANTHER" id="PTHR48475">
    <property type="entry name" value="RIBONUCLEASE H"/>
    <property type="match status" value="1"/>
</dbReference>
<dbReference type="Pfam" id="PF00078">
    <property type="entry name" value="RVT_1"/>
    <property type="match status" value="1"/>
</dbReference>
<feature type="domain" description="Integrase catalytic" evidence="1">
    <location>
        <begin position="600"/>
        <end position="770"/>
    </location>
</feature>
<dbReference type="AlphaFoldDB" id="A0A2N9HP74"/>
<dbReference type="InterPro" id="IPR001584">
    <property type="entry name" value="Integrase_cat-core"/>
</dbReference>
<accession>A0A2N9HP74</accession>